<organism evidence="4 5">
    <name type="scientific">Exophiala viscosa</name>
    <dbReference type="NCBI Taxonomy" id="2486360"/>
    <lineage>
        <taxon>Eukaryota</taxon>
        <taxon>Fungi</taxon>
        <taxon>Dikarya</taxon>
        <taxon>Ascomycota</taxon>
        <taxon>Pezizomycotina</taxon>
        <taxon>Eurotiomycetes</taxon>
        <taxon>Chaetothyriomycetidae</taxon>
        <taxon>Chaetothyriales</taxon>
        <taxon>Herpotrichiellaceae</taxon>
        <taxon>Exophiala</taxon>
    </lineage>
</organism>
<dbReference type="InterPro" id="IPR016162">
    <property type="entry name" value="Ald_DH_N"/>
</dbReference>
<dbReference type="InterPro" id="IPR015590">
    <property type="entry name" value="Aldehyde_DH_dom"/>
</dbReference>
<dbReference type="GO" id="GO:0003842">
    <property type="term" value="F:L-glutamate gamma-semialdehyde dehydrogenase activity"/>
    <property type="evidence" value="ECO:0007669"/>
    <property type="project" value="TreeGrafter"/>
</dbReference>
<keyword evidence="2" id="KW-0520">NAD</keyword>
<keyword evidence="4" id="KW-0012">Acyltransferase</keyword>
<evidence type="ECO:0000313" key="5">
    <source>
        <dbReference type="Proteomes" id="UP001203852"/>
    </source>
</evidence>
<dbReference type="InterPro" id="IPR050485">
    <property type="entry name" value="Proline_metab_enzyme"/>
</dbReference>
<proteinExistence type="predicted"/>
<sequence>MDTKDNFQALGHYSQAFKANGHIWVAGQIAADIKGKLIEGSVKEKAALICKNLKEILEEAGSGLDKVVKVTRVKVGSVDDNTNFVNPVIHERAFDRLHDAIKQAQHDPELTLIAGGQACKGEGYFVTPTVYQTTNPKHEYMQREFFGPLLTVYVYVDAEWESVPKLIDSTSTYALTGALFARDPTALRFATDALKHSAGMFYVNTKSTGSVVAQQPFGGSRESGSNDKSGTMALLQRWTSARTVKEEFNVLEDLAYPSNAG</sequence>
<comment type="caution">
    <text evidence="4">The sequence shown here is derived from an EMBL/GenBank/DDBJ whole genome shotgun (WGS) entry which is preliminary data.</text>
</comment>
<dbReference type="CDD" id="cd00448">
    <property type="entry name" value="YjgF_YER057c_UK114_family"/>
    <property type="match status" value="1"/>
</dbReference>
<keyword evidence="5" id="KW-1185">Reference proteome</keyword>
<dbReference type="PANTHER" id="PTHR42862">
    <property type="entry name" value="DELTA-1-PYRROLINE-5-CARBOXYLATE DEHYDROGENASE 1, ISOFORM A-RELATED"/>
    <property type="match status" value="1"/>
</dbReference>
<dbReference type="GO" id="GO:0010133">
    <property type="term" value="P:L-proline catabolic process to L-glutamate"/>
    <property type="evidence" value="ECO:0007669"/>
    <property type="project" value="TreeGrafter"/>
</dbReference>
<dbReference type="InterPro" id="IPR016161">
    <property type="entry name" value="Ald_DH/histidinol_DH"/>
</dbReference>
<name>A0AAN6E5R1_9EURO</name>
<dbReference type="GO" id="GO:0016746">
    <property type="term" value="F:acyltransferase activity"/>
    <property type="evidence" value="ECO:0007669"/>
    <property type="project" value="UniProtKB-KW"/>
</dbReference>
<dbReference type="PANTHER" id="PTHR42862:SF1">
    <property type="entry name" value="DELTA-1-PYRROLINE-5-CARBOXYLATE DEHYDROGENASE 2, ISOFORM A-RELATED"/>
    <property type="match status" value="1"/>
</dbReference>
<dbReference type="SUPFAM" id="SSF53720">
    <property type="entry name" value="ALDH-like"/>
    <property type="match status" value="1"/>
</dbReference>
<evidence type="ECO:0000256" key="1">
    <source>
        <dbReference type="ARBA" id="ARBA00023002"/>
    </source>
</evidence>
<keyword evidence="1" id="KW-0560">Oxidoreductase</keyword>
<dbReference type="GO" id="GO:0005759">
    <property type="term" value="C:mitochondrial matrix"/>
    <property type="evidence" value="ECO:0007669"/>
    <property type="project" value="TreeGrafter"/>
</dbReference>
<evidence type="ECO:0000256" key="2">
    <source>
        <dbReference type="ARBA" id="ARBA00023027"/>
    </source>
</evidence>
<evidence type="ECO:0000313" key="4">
    <source>
        <dbReference type="EMBL" id="KAI1618388.1"/>
    </source>
</evidence>
<dbReference type="AlphaFoldDB" id="A0AAN6E5R1"/>
<gene>
    <name evidence="4" type="ORF">EDD36DRAFT_460035</name>
</gene>
<accession>A0AAN6E5R1</accession>
<dbReference type="EMBL" id="MU404350">
    <property type="protein sequence ID" value="KAI1618388.1"/>
    <property type="molecule type" value="Genomic_DNA"/>
</dbReference>
<dbReference type="Gene3D" id="3.40.605.10">
    <property type="entry name" value="Aldehyde Dehydrogenase, Chain A, domain 1"/>
    <property type="match status" value="1"/>
</dbReference>
<feature type="domain" description="Aldehyde dehydrogenase" evidence="3">
    <location>
        <begin position="68"/>
        <end position="244"/>
    </location>
</feature>
<reference evidence="4" key="1">
    <citation type="journal article" date="2022" name="bioRxiv">
        <title>Deciphering the potential niche of two novel black yeast fungi from a biological soil crust based on their genomes, phenotypes, and melanin regulation.</title>
        <authorList>
            <consortium name="DOE Joint Genome Institute"/>
            <person name="Carr E.C."/>
            <person name="Barton Q."/>
            <person name="Grambo S."/>
            <person name="Sullivan M."/>
            <person name="Renfro C.M."/>
            <person name="Kuo A."/>
            <person name="Pangilinan J."/>
            <person name="Lipzen A."/>
            <person name="Keymanesh K."/>
            <person name="Savage E."/>
            <person name="Barry K."/>
            <person name="Grigoriev I.V."/>
            <person name="Riekhof W.R."/>
            <person name="Harris S.S."/>
        </authorList>
    </citation>
    <scope>NUCLEOTIDE SEQUENCE</scope>
    <source>
        <strain evidence="4">JF 03-4F</strain>
    </source>
</reference>
<evidence type="ECO:0000259" key="3">
    <source>
        <dbReference type="Pfam" id="PF00171"/>
    </source>
</evidence>
<dbReference type="Proteomes" id="UP001203852">
    <property type="component" value="Unassembled WGS sequence"/>
</dbReference>
<dbReference type="Gene3D" id="3.40.309.10">
    <property type="entry name" value="Aldehyde Dehydrogenase, Chain A, domain 2"/>
    <property type="match status" value="1"/>
</dbReference>
<dbReference type="InterPro" id="IPR016163">
    <property type="entry name" value="Ald_DH_C"/>
</dbReference>
<keyword evidence="4" id="KW-0808">Transferase</keyword>
<protein>
    <submittedName>
        <fullName evidence="4">Soluble diacylglycerol acyltransferase</fullName>
    </submittedName>
</protein>
<dbReference type="Pfam" id="PF00171">
    <property type="entry name" value="Aldedh"/>
    <property type="match status" value="1"/>
</dbReference>